<dbReference type="EMBL" id="KZ819930">
    <property type="protein sequence ID" value="PWN50457.1"/>
    <property type="molecule type" value="Genomic_DNA"/>
</dbReference>
<name>A0ACD0NXG1_9BASI</name>
<protein>
    <submittedName>
        <fullName evidence="1">Uncharacterized protein</fullName>
    </submittedName>
</protein>
<proteinExistence type="predicted"/>
<dbReference type="Proteomes" id="UP000245626">
    <property type="component" value="Unassembled WGS sequence"/>
</dbReference>
<sequence length="745" mass="81086">MCVHARSSTRIMQSFLRHFAALFPALSSPNAVTAAREFSHRSIEEQEKVPLPALAVFLMIIAIGKNCDLDTIASAHTSPESSHGAGAVAGKSSKGRDISTKTVTIDSDLEADLFLSATYQSLRLCSFLSSPTLQTIHAQLLIGAYLMNTERISTYWPLLGSISRQAQSIGLHIDPSRSRIQYDPVEADMRRRLWWTIVHQDCILSSIFGRPLAISKFSCQKPGTIQEPALRTYSRLQCEFAELQRVYLDEAQDRSWSQEQCESYTRKMLDWYENLPSQYRLDFGDLENLESDPDHQLPVKFPEACLGNGDKGLTTLHQSCVFATKLHYILLSLHKSNLVPPDARRQKGNLVINDFSLKMCARSLRVIARTQKVMHDHLGSTRAGMFWSVAFYVFHAAVAGAYITFLMPTSRMSSVVYKDMVSITKSFERAPERWPGLRTAKGGLRVLRKLATAAMNNPRAARKSKASDRKQDLKAPVPRSSRTEETPSPSSASQVQTGSTPTMNTFLNFNSENINNMLENGFSTVSNPTSSAPAGNGEVAVFAGVGGNGNPFNSNLVSPGSALPDSFFAFDPTFSDQFDPLNMMSTPGDLGAGGTNSNHYASNNHNNGSGSSSSRDLGHSSALPTLNVPTANQSTAMSSSSFFQTHPNLIGNLFSSVNVENAEDGPSSVTNGFNESGGGVGGGITGSAFEAIGSRTSVMTDSYGPMVVPQGTNGLSSDPKDMLAYWSDYFSLQLDIDLDSLSNFV</sequence>
<gene>
    <name evidence="1" type="ORF">IE53DRAFT_95150</name>
</gene>
<keyword evidence="2" id="KW-1185">Reference proteome</keyword>
<organism evidence="1 2">
    <name type="scientific">Violaceomyces palustris</name>
    <dbReference type="NCBI Taxonomy" id="1673888"/>
    <lineage>
        <taxon>Eukaryota</taxon>
        <taxon>Fungi</taxon>
        <taxon>Dikarya</taxon>
        <taxon>Basidiomycota</taxon>
        <taxon>Ustilaginomycotina</taxon>
        <taxon>Ustilaginomycetes</taxon>
        <taxon>Violaceomycetales</taxon>
        <taxon>Violaceomycetaceae</taxon>
        <taxon>Violaceomyces</taxon>
    </lineage>
</organism>
<evidence type="ECO:0000313" key="2">
    <source>
        <dbReference type="Proteomes" id="UP000245626"/>
    </source>
</evidence>
<reference evidence="1 2" key="1">
    <citation type="journal article" date="2018" name="Mol. Biol. Evol.">
        <title>Broad Genomic Sampling Reveals a Smut Pathogenic Ancestry of the Fungal Clade Ustilaginomycotina.</title>
        <authorList>
            <person name="Kijpornyongpan T."/>
            <person name="Mondo S.J."/>
            <person name="Barry K."/>
            <person name="Sandor L."/>
            <person name="Lee J."/>
            <person name="Lipzen A."/>
            <person name="Pangilinan J."/>
            <person name="LaButti K."/>
            <person name="Hainaut M."/>
            <person name="Henrissat B."/>
            <person name="Grigoriev I.V."/>
            <person name="Spatafora J.W."/>
            <person name="Aime M.C."/>
        </authorList>
    </citation>
    <scope>NUCLEOTIDE SEQUENCE [LARGE SCALE GENOMIC DNA]</scope>
    <source>
        <strain evidence="1 2">SA 807</strain>
    </source>
</reference>
<evidence type="ECO:0000313" key="1">
    <source>
        <dbReference type="EMBL" id="PWN50457.1"/>
    </source>
</evidence>
<accession>A0ACD0NXG1</accession>